<reference evidence="1 2" key="1">
    <citation type="journal article" date="2015" name="PLoS Negl. Trop. Dis.">
        <title>Distribution of Plasmids in Distinct Leptospira Pathogenic Species.</title>
        <authorList>
            <person name="Wang Y."/>
            <person name="Zhuang X."/>
            <person name="Zhong Y."/>
            <person name="Zhang C."/>
            <person name="Zhang Y."/>
            <person name="Zeng L."/>
            <person name="Zhu Y."/>
            <person name="He P."/>
            <person name="Dong K."/>
            <person name="Pal U."/>
            <person name="Guo X."/>
            <person name="Qin J."/>
        </authorList>
    </citation>
    <scope>NUCLEOTIDE SEQUENCE [LARGE SCALE GENOMIC DNA]</scope>
    <source>
        <strain evidence="1 2">56604</strain>
    </source>
</reference>
<proteinExistence type="predicted"/>
<evidence type="ECO:0000313" key="1">
    <source>
        <dbReference type="EMBL" id="ALO28119.1"/>
    </source>
</evidence>
<name>A0A0S2IWX1_LEPBO</name>
<dbReference type="EMBL" id="CP012029">
    <property type="protein sequence ID" value="ALO28119.1"/>
    <property type="molecule type" value="Genomic_DNA"/>
</dbReference>
<sequence length="68" mass="7964">MYFRSSSTDMSIIGSFSILNFARIQGGKIQFSSLFSAEWLFTKPLRFFETFSKFKNFKVILEFLPVSF</sequence>
<gene>
    <name evidence="1" type="ORF">LBBP_03965</name>
</gene>
<accession>A0A0S2IWX1</accession>
<protein>
    <submittedName>
        <fullName evidence="1">Uncharacterized protein</fullName>
    </submittedName>
</protein>
<evidence type="ECO:0000313" key="2">
    <source>
        <dbReference type="Proteomes" id="UP000058857"/>
    </source>
</evidence>
<organism evidence="1">
    <name type="scientific">Leptospira borgpetersenii serovar Ballum</name>
    <dbReference type="NCBI Taxonomy" id="280505"/>
    <lineage>
        <taxon>Bacteria</taxon>
        <taxon>Pseudomonadati</taxon>
        <taxon>Spirochaetota</taxon>
        <taxon>Spirochaetia</taxon>
        <taxon>Leptospirales</taxon>
        <taxon>Leptospiraceae</taxon>
        <taxon>Leptospira</taxon>
    </lineage>
</organism>
<dbReference type="AlphaFoldDB" id="A0A0S2IWX1"/>
<dbReference type="Proteomes" id="UP000058857">
    <property type="component" value="Chromosome 1"/>
</dbReference>